<evidence type="ECO:0000313" key="3">
    <source>
        <dbReference type="Proteomes" id="UP000626092"/>
    </source>
</evidence>
<dbReference type="Proteomes" id="UP000626092">
    <property type="component" value="Unassembled WGS sequence"/>
</dbReference>
<keyword evidence="3" id="KW-1185">Reference proteome</keyword>
<organism evidence="2 3">
    <name type="scientific">Rhododendron simsii</name>
    <name type="common">Sims's rhododendron</name>
    <dbReference type="NCBI Taxonomy" id="118357"/>
    <lineage>
        <taxon>Eukaryota</taxon>
        <taxon>Viridiplantae</taxon>
        <taxon>Streptophyta</taxon>
        <taxon>Embryophyta</taxon>
        <taxon>Tracheophyta</taxon>
        <taxon>Spermatophyta</taxon>
        <taxon>Magnoliopsida</taxon>
        <taxon>eudicotyledons</taxon>
        <taxon>Gunneridae</taxon>
        <taxon>Pentapetalae</taxon>
        <taxon>asterids</taxon>
        <taxon>Ericales</taxon>
        <taxon>Ericaceae</taxon>
        <taxon>Ericoideae</taxon>
        <taxon>Rhodoreae</taxon>
        <taxon>Rhododendron</taxon>
    </lineage>
</organism>
<dbReference type="AlphaFoldDB" id="A0A834LIB8"/>
<accession>A0A834LIB8</accession>
<reference evidence="2" key="1">
    <citation type="submission" date="2019-11" db="EMBL/GenBank/DDBJ databases">
        <authorList>
            <person name="Liu Y."/>
            <person name="Hou J."/>
            <person name="Li T.-Q."/>
            <person name="Guan C.-H."/>
            <person name="Wu X."/>
            <person name="Wu H.-Z."/>
            <person name="Ling F."/>
            <person name="Zhang R."/>
            <person name="Shi X.-G."/>
            <person name="Ren J.-P."/>
            <person name="Chen E.-F."/>
            <person name="Sun J.-M."/>
        </authorList>
    </citation>
    <scope>NUCLEOTIDE SEQUENCE</scope>
    <source>
        <strain evidence="2">Adult_tree_wgs_1</strain>
        <tissue evidence="2">Leaves</tissue>
    </source>
</reference>
<sequence length="107" mass="11735">MSVNFQATWAGLEEQKSPEIDEDLEEQKSTASPEIDEDLEVQNPPEIDSCSSAYPGRVFRAASSDFDKVRTEIEERGAKTMGDKGKKLKVAISVKAVAFELTARAAL</sequence>
<gene>
    <name evidence="2" type="ORF">RHSIM_Rhsim08G0155800</name>
</gene>
<protein>
    <submittedName>
        <fullName evidence="2">Uncharacterized protein</fullName>
    </submittedName>
</protein>
<comment type="caution">
    <text evidence="2">The sequence shown here is derived from an EMBL/GenBank/DDBJ whole genome shotgun (WGS) entry which is preliminary data.</text>
</comment>
<proteinExistence type="predicted"/>
<evidence type="ECO:0000256" key="1">
    <source>
        <dbReference type="SAM" id="MobiDB-lite"/>
    </source>
</evidence>
<dbReference type="EMBL" id="WJXA01000008">
    <property type="protein sequence ID" value="KAF7135159.1"/>
    <property type="molecule type" value="Genomic_DNA"/>
</dbReference>
<feature type="region of interest" description="Disordered" evidence="1">
    <location>
        <begin position="1"/>
        <end position="53"/>
    </location>
</feature>
<evidence type="ECO:0000313" key="2">
    <source>
        <dbReference type="EMBL" id="KAF7135159.1"/>
    </source>
</evidence>
<name>A0A834LIB8_RHOSS</name>